<dbReference type="SUPFAM" id="SSF47413">
    <property type="entry name" value="lambda repressor-like DNA-binding domains"/>
    <property type="match status" value="1"/>
</dbReference>
<evidence type="ECO:0000259" key="3">
    <source>
        <dbReference type="PROSITE" id="PS50943"/>
    </source>
</evidence>
<keyword evidence="2" id="KW-0175">Coiled coil</keyword>
<dbReference type="PANTHER" id="PTHR46558">
    <property type="entry name" value="TRACRIPTIONAL REGULATORY PROTEIN-RELATED-RELATED"/>
    <property type="match status" value="1"/>
</dbReference>
<dbReference type="PANTHER" id="PTHR46558:SF4">
    <property type="entry name" value="DNA-BIDING PHAGE PROTEIN"/>
    <property type="match status" value="1"/>
</dbReference>
<organism evidence="4">
    <name type="scientific">Myoviridae sp. ct1vM3</name>
    <dbReference type="NCBI Taxonomy" id="2826603"/>
    <lineage>
        <taxon>Viruses</taxon>
        <taxon>Duplodnaviria</taxon>
        <taxon>Heunggongvirae</taxon>
        <taxon>Uroviricota</taxon>
        <taxon>Caudoviricetes</taxon>
    </lineage>
</organism>
<dbReference type="Pfam" id="PF01381">
    <property type="entry name" value="HTH_3"/>
    <property type="match status" value="1"/>
</dbReference>
<dbReference type="PROSITE" id="PS50943">
    <property type="entry name" value="HTH_CROC1"/>
    <property type="match status" value="1"/>
</dbReference>
<dbReference type="SMART" id="SM00530">
    <property type="entry name" value="HTH_XRE"/>
    <property type="match status" value="1"/>
</dbReference>
<name>A0A8S5LZE0_9CAUD</name>
<feature type="domain" description="HTH cro/C1-type" evidence="3">
    <location>
        <begin position="7"/>
        <end position="61"/>
    </location>
</feature>
<keyword evidence="1" id="KW-0238">DNA-binding</keyword>
<dbReference type="InterPro" id="IPR010982">
    <property type="entry name" value="Lambda_DNA-bd_dom_sf"/>
</dbReference>
<accession>A0A8S5LZE0</accession>
<dbReference type="InterPro" id="IPR001387">
    <property type="entry name" value="Cro/C1-type_HTH"/>
</dbReference>
<protein>
    <submittedName>
        <fullName evidence="4">Helix-turn-helix XRE-family like protein</fullName>
    </submittedName>
</protein>
<evidence type="ECO:0000256" key="1">
    <source>
        <dbReference type="ARBA" id="ARBA00023125"/>
    </source>
</evidence>
<evidence type="ECO:0000256" key="2">
    <source>
        <dbReference type="SAM" id="Coils"/>
    </source>
</evidence>
<dbReference type="CDD" id="cd00093">
    <property type="entry name" value="HTH_XRE"/>
    <property type="match status" value="1"/>
</dbReference>
<reference evidence="4" key="1">
    <citation type="journal article" date="2021" name="Proc. Natl. Acad. Sci. U.S.A.">
        <title>A Catalog of Tens of Thousands of Viruses from Human Metagenomes Reveals Hidden Associations with Chronic Diseases.</title>
        <authorList>
            <person name="Tisza M.J."/>
            <person name="Buck C.B."/>
        </authorList>
    </citation>
    <scope>NUCLEOTIDE SEQUENCE</scope>
    <source>
        <strain evidence="4">Ct1vM3</strain>
    </source>
</reference>
<dbReference type="EMBL" id="BK014780">
    <property type="protein sequence ID" value="DAD75340.1"/>
    <property type="molecule type" value="Genomic_DNA"/>
</dbReference>
<sequence length="131" mass="15456">MKTYEIIRSMREERDWSQKDMAEKLEMSVNGYAKIERGETVINMLRLEKIADVFQVDIRDLMPNNEGSHIYMTIKGDNNQGHNFYNATQELAFENERLKTALQHQEKLLVQQARELATLQNVLELLKKREV</sequence>
<feature type="coiled-coil region" evidence="2">
    <location>
        <begin position="95"/>
        <end position="129"/>
    </location>
</feature>
<proteinExistence type="predicted"/>
<evidence type="ECO:0000313" key="4">
    <source>
        <dbReference type="EMBL" id="DAD75340.1"/>
    </source>
</evidence>
<dbReference type="GO" id="GO:0003677">
    <property type="term" value="F:DNA binding"/>
    <property type="evidence" value="ECO:0007669"/>
    <property type="project" value="UniProtKB-KW"/>
</dbReference>
<dbReference type="Gene3D" id="1.10.260.40">
    <property type="entry name" value="lambda repressor-like DNA-binding domains"/>
    <property type="match status" value="1"/>
</dbReference>